<accession>A0A8X6PD99</accession>
<name>A0A8X6PD99_NEPPI</name>
<organism evidence="1 2">
    <name type="scientific">Nephila pilipes</name>
    <name type="common">Giant wood spider</name>
    <name type="synonym">Nephila maculata</name>
    <dbReference type="NCBI Taxonomy" id="299642"/>
    <lineage>
        <taxon>Eukaryota</taxon>
        <taxon>Metazoa</taxon>
        <taxon>Ecdysozoa</taxon>
        <taxon>Arthropoda</taxon>
        <taxon>Chelicerata</taxon>
        <taxon>Arachnida</taxon>
        <taxon>Araneae</taxon>
        <taxon>Araneomorphae</taxon>
        <taxon>Entelegynae</taxon>
        <taxon>Araneoidea</taxon>
        <taxon>Nephilidae</taxon>
        <taxon>Nephila</taxon>
    </lineage>
</organism>
<dbReference type="AlphaFoldDB" id="A0A8X6PD99"/>
<reference evidence="1" key="1">
    <citation type="submission" date="2020-08" db="EMBL/GenBank/DDBJ databases">
        <title>Multicomponent nature underlies the extraordinary mechanical properties of spider dragline silk.</title>
        <authorList>
            <person name="Kono N."/>
            <person name="Nakamura H."/>
            <person name="Mori M."/>
            <person name="Yoshida Y."/>
            <person name="Ohtoshi R."/>
            <person name="Malay A.D."/>
            <person name="Moran D.A.P."/>
            <person name="Tomita M."/>
            <person name="Numata K."/>
            <person name="Arakawa K."/>
        </authorList>
    </citation>
    <scope>NUCLEOTIDE SEQUENCE</scope>
</reference>
<protein>
    <submittedName>
        <fullName evidence="1">Uncharacterized protein</fullName>
    </submittedName>
</protein>
<keyword evidence="2" id="KW-1185">Reference proteome</keyword>
<feature type="non-terminal residue" evidence="1">
    <location>
        <position position="1"/>
    </location>
</feature>
<sequence>MFLVCNSVKYMGSYLIKMIKRIQQ</sequence>
<evidence type="ECO:0000313" key="1">
    <source>
        <dbReference type="EMBL" id="GFT60498.1"/>
    </source>
</evidence>
<proteinExistence type="predicted"/>
<gene>
    <name evidence="1" type="ORF">NPIL_657931</name>
</gene>
<dbReference type="Proteomes" id="UP000887013">
    <property type="component" value="Unassembled WGS sequence"/>
</dbReference>
<evidence type="ECO:0000313" key="2">
    <source>
        <dbReference type="Proteomes" id="UP000887013"/>
    </source>
</evidence>
<dbReference type="EMBL" id="BMAW01067583">
    <property type="protein sequence ID" value="GFT60498.1"/>
    <property type="molecule type" value="Genomic_DNA"/>
</dbReference>
<comment type="caution">
    <text evidence="1">The sequence shown here is derived from an EMBL/GenBank/DDBJ whole genome shotgun (WGS) entry which is preliminary data.</text>
</comment>